<dbReference type="STRING" id="285458.BGM19_23000"/>
<dbReference type="RefSeq" id="WP_069932908.1">
    <property type="nucleotide sequence ID" value="NZ_MEHJ01000001.1"/>
</dbReference>
<evidence type="ECO:0000313" key="8">
    <source>
        <dbReference type="Proteomes" id="UP000095759"/>
    </source>
</evidence>
<dbReference type="Proteomes" id="UP000095759">
    <property type="component" value="Unassembled WGS sequence"/>
</dbReference>
<dbReference type="InterPro" id="IPR047923">
    <property type="entry name" value="ArpA-like"/>
</dbReference>
<dbReference type="InterPro" id="IPR036271">
    <property type="entry name" value="Tet_transcr_reg_TetR-rel_C_sf"/>
</dbReference>
<accession>A0A1E5P777</accession>
<evidence type="ECO:0000256" key="2">
    <source>
        <dbReference type="ARBA" id="ARBA00023125"/>
    </source>
</evidence>
<dbReference type="InterPro" id="IPR023772">
    <property type="entry name" value="DNA-bd_HTH_TetR-type_CS"/>
</dbReference>
<dbReference type="Pfam" id="PF00440">
    <property type="entry name" value="TetR_N"/>
    <property type="match status" value="1"/>
</dbReference>
<feature type="region of interest" description="Disordered" evidence="5">
    <location>
        <begin position="182"/>
        <end position="207"/>
    </location>
</feature>
<gene>
    <name evidence="7" type="ORF">AS594_13810</name>
</gene>
<dbReference type="AlphaFoldDB" id="A0A1E5P777"/>
<organism evidence="7 8">
    <name type="scientific">Streptomyces agglomeratus</name>
    <dbReference type="NCBI Taxonomy" id="285458"/>
    <lineage>
        <taxon>Bacteria</taxon>
        <taxon>Bacillati</taxon>
        <taxon>Actinomycetota</taxon>
        <taxon>Actinomycetes</taxon>
        <taxon>Kitasatosporales</taxon>
        <taxon>Streptomycetaceae</taxon>
        <taxon>Streptomyces</taxon>
    </lineage>
</organism>
<dbReference type="PROSITE" id="PS50977">
    <property type="entry name" value="HTH_TETR_2"/>
    <property type="match status" value="1"/>
</dbReference>
<dbReference type="PROSITE" id="PS01081">
    <property type="entry name" value="HTH_TETR_1"/>
    <property type="match status" value="1"/>
</dbReference>
<dbReference type="EMBL" id="MEHJ01000001">
    <property type="protein sequence ID" value="OEJ25401.1"/>
    <property type="molecule type" value="Genomic_DNA"/>
</dbReference>
<feature type="DNA-binding region" description="H-T-H motif" evidence="4">
    <location>
        <begin position="31"/>
        <end position="50"/>
    </location>
</feature>
<dbReference type="Gene3D" id="1.10.357.10">
    <property type="entry name" value="Tetracycline Repressor, domain 2"/>
    <property type="match status" value="1"/>
</dbReference>
<feature type="domain" description="HTH tetR-type" evidence="6">
    <location>
        <begin position="8"/>
        <end position="68"/>
    </location>
</feature>
<keyword evidence="8" id="KW-1185">Reference proteome</keyword>
<dbReference type="NCBIfam" id="NF041196">
    <property type="entry name" value="ScbR_bind_reg"/>
    <property type="match status" value="1"/>
</dbReference>
<evidence type="ECO:0000256" key="5">
    <source>
        <dbReference type="SAM" id="MobiDB-lite"/>
    </source>
</evidence>
<dbReference type="OrthoDB" id="3237195at2"/>
<evidence type="ECO:0000256" key="1">
    <source>
        <dbReference type="ARBA" id="ARBA00023015"/>
    </source>
</evidence>
<evidence type="ECO:0000256" key="4">
    <source>
        <dbReference type="PROSITE-ProRule" id="PRU00335"/>
    </source>
</evidence>
<proteinExistence type="predicted"/>
<dbReference type="SUPFAM" id="SSF48498">
    <property type="entry name" value="Tetracyclin repressor-like, C-terminal domain"/>
    <property type="match status" value="1"/>
</dbReference>
<sequence>MAEQERARRTRNRLVVAAAEVFESIGYERATMARISAAAGVTKGALYFHFATKDELARAVQSRACEGSVRVLSGLDRPGVPALQVLMDLTHALARLVRHDRVVRAGVLLSRERGSADAALDCYAVWLGCVQALLVRAEAERALRPGVCRDAVTALVVSMICGAEFFALRDLPDVKAPPAGPDAVALEPLGPDRVGPEPLGPEPLGPDPALCADPDRDRADGAFEWLARIWGLVLPALVETGAGRTLDASGRASGPSAG</sequence>
<evidence type="ECO:0000313" key="7">
    <source>
        <dbReference type="EMBL" id="OEJ25401.1"/>
    </source>
</evidence>
<reference evidence="7 8" key="1">
    <citation type="submission" date="2016-08" db="EMBL/GenBank/DDBJ databases">
        <title>Complete genome sequence of Streptomyces agglomeratus strain 6-3-2, a novel anti-MRSA actinomycete isolated from Wuli of Tebit, China.</title>
        <authorList>
            <person name="Chen X."/>
        </authorList>
    </citation>
    <scope>NUCLEOTIDE SEQUENCE [LARGE SCALE GENOMIC DNA]</scope>
    <source>
        <strain evidence="7 8">6-3-2</strain>
    </source>
</reference>
<protein>
    <recommendedName>
        <fullName evidence="6">HTH tetR-type domain-containing protein</fullName>
    </recommendedName>
</protein>
<keyword evidence="2 4" id="KW-0238">DNA-binding</keyword>
<dbReference type="InterPro" id="IPR009057">
    <property type="entry name" value="Homeodomain-like_sf"/>
</dbReference>
<dbReference type="PANTHER" id="PTHR30055">
    <property type="entry name" value="HTH-TYPE TRANSCRIPTIONAL REGULATOR RUTR"/>
    <property type="match status" value="1"/>
</dbReference>
<keyword evidence="3" id="KW-0804">Transcription</keyword>
<dbReference type="GO" id="GO:0003700">
    <property type="term" value="F:DNA-binding transcription factor activity"/>
    <property type="evidence" value="ECO:0007669"/>
    <property type="project" value="TreeGrafter"/>
</dbReference>
<dbReference type="PRINTS" id="PR00455">
    <property type="entry name" value="HTHTETR"/>
</dbReference>
<evidence type="ECO:0000256" key="3">
    <source>
        <dbReference type="ARBA" id="ARBA00023163"/>
    </source>
</evidence>
<dbReference type="SUPFAM" id="SSF46689">
    <property type="entry name" value="Homeodomain-like"/>
    <property type="match status" value="1"/>
</dbReference>
<comment type="caution">
    <text evidence="7">The sequence shown here is derived from an EMBL/GenBank/DDBJ whole genome shotgun (WGS) entry which is preliminary data.</text>
</comment>
<evidence type="ECO:0000259" key="6">
    <source>
        <dbReference type="PROSITE" id="PS50977"/>
    </source>
</evidence>
<dbReference type="InterPro" id="IPR001647">
    <property type="entry name" value="HTH_TetR"/>
</dbReference>
<dbReference type="InterPro" id="IPR050109">
    <property type="entry name" value="HTH-type_TetR-like_transc_reg"/>
</dbReference>
<name>A0A1E5P777_9ACTN</name>
<dbReference type="PANTHER" id="PTHR30055:SF234">
    <property type="entry name" value="HTH-TYPE TRANSCRIPTIONAL REGULATOR BETI"/>
    <property type="match status" value="1"/>
</dbReference>
<dbReference type="GO" id="GO:0000976">
    <property type="term" value="F:transcription cis-regulatory region binding"/>
    <property type="evidence" value="ECO:0007669"/>
    <property type="project" value="TreeGrafter"/>
</dbReference>
<keyword evidence="1" id="KW-0805">Transcription regulation</keyword>